<dbReference type="HAMAP" id="MF_01521">
    <property type="entry name" value="MntP_pump"/>
    <property type="match status" value="1"/>
</dbReference>
<dbReference type="PANTHER" id="PTHR35529">
    <property type="entry name" value="MANGANESE EFFLUX PUMP MNTP-RELATED"/>
    <property type="match status" value="1"/>
</dbReference>
<feature type="transmembrane region" description="Helical" evidence="8">
    <location>
        <begin position="172"/>
        <end position="198"/>
    </location>
</feature>
<dbReference type="OrthoDB" id="1679700at2"/>
<evidence type="ECO:0000256" key="2">
    <source>
        <dbReference type="ARBA" id="ARBA00022475"/>
    </source>
</evidence>
<keyword evidence="5 8" id="KW-0406">Ion transport</keyword>
<comment type="subcellular location">
    <subcellularLocation>
        <location evidence="8">Cell membrane</location>
        <topology evidence="8">Multi-pass membrane protein</topology>
    </subcellularLocation>
</comment>
<feature type="transmembrane region" description="Helical" evidence="8">
    <location>
        <begin position="205"/>
        <end position="222"/>
    </location>
</feature>
<feature type="transmembrane region" description="Helical" evidence="8">
    <location>
        <begin position="81"/>
        <end position="104"/>
    </location>
</feature>
<dbReference type="Pfam" id="PF02659">
    <property type="entry name" value="Mntp"/>
    <property type="match status" value="1"/>
</dbReference>
<evidence type="ECO:0000256" key="8">
    <source>
        <dbReference type="HAMAP-Rule" id="MF_01521"/>
    </source>
</evidence>
<dbReference type="InterPro" id="IPR022929">
    <property type="entry name" value="Put_MntP"/>
</dbReference>
<keyword evidence="1 8" id="KW-0813">Transport</keyword>
<gene>
    <name evidence="8" type="primary">mntP</name>
    <name evidence="9" type="ORF">SAMN02745227_00732</name>
</gene>
<evidence type="ECO:0000256" key="6">
    <source>
        <dbReference type="ARBA" id="ARBA00023136"/>
    </source>
</evidence>
<evidence type="ECO:0000313" key="9">
    <source>
        <dbReference type="EMBL" id="SHJ80266.1"/>
    </source>
</evidence>
<dbReference type="Proteomes" id="UP000243547">
    <property type="component" value="Unassembled WGS sequence"/>
</dbReference>
<feature type="transmembrane region" description="Helical" evidence="8">
    <location>
        <begin position="110"/>
        <end position="130"/>
    </location>
</feature>
<evidence type="ECO:0000256" key="4">
    <source>
        <dbReference type="ARBA" id="ARBA00022989"/>
    </source>
</evidence>
<dbReference type="AlphaFoldDB" id="A0A1M6M9W0"/>
<dbReference type="PANTHER" id="PTHR35529:SF1">
    <property type="entry name" value="MANGANESE EFFLUX PUMP MNTP-RELATED"/>
    <property type="match status" value="1"/>
</dbReference>
<evidence type="ECO:0000256" key="7">
    <source>
        <dbReference type="ARBA" id="ARBA00023211"/>
    </source>
</evidence>
<evidence type="ECO:0000313" key="10">
    <source>
        <dbReference type="Proteomes" id="UP000243547"/>
    </source>
</evidence>
<dbReference type="RefSeq" id="WP_084672376.1">
    <property type="nucleotide sequence ID" value="NZ_FRAI01000006.1"/>
</dbReference>
<evidence type="ECO:0000256" key="1">
    <source>
        <dbReference type="ARBA" id="ARBA00022448"/>
    </source>
</evidence>
<protein>
    <recommendedName>
        <fullName evidence="8">Putative manganese efflux pump MntP</fullName>
    </recommendedName>
</protein>
<keyword evidence="2 8" id="KW-1003">Cell membrane</keyword>
<keyword evidence="10" id="KW-1185">Reference proteome</keyword>
<keyword evidence="6 8" id="KW-0472">Membrane</keyword>
<dbReference type="GO" id="GO:0005886">
    <property type="term" value="C:plasma membrane"/>
    <property type="evidence" value="ECO:0007669"/>
    <property type="project" value="UniProtKB-SubCell"/>
</dbReference>
<keyword evidence="4 8" id="KW-1133">Transmembrane helix</keyword>
<keyword evidence="7 8" id="KW-0464">Manganese</keyword>
<keyword evidence="3 8" id="KW-0812">Transmembrane</keyword>
<organism evidence="9 10">
    <name type="scientific">Anaerobranca californiensis DSM 14826</name>
    <dbReference type="NCBI Taxonomy" id="1120989"/>
    <lineage>
        <taxon>Bacteria</taxon>
        <taxon>Bacillati</taxon>
        <taxon>Bacillota</taxon>
        <taxon>Clostridia</taxon>
        <taxon>Eubacteriales</taxon>
        <taxon>Proteinivoracaceae</taxon>
        <taxon>Anaerobranca</taxon>
    </lineage>
</organism>
<reference evidence="10" key="1">
    <citation type="submission" date="2016-11" db="EMBL/GenBank/DDBJ databases">
        <authorList>
            <person name="Varghese N."/>
            <person name="Submissions S."/>
        </authorList>
    </citation>
    <scope>NUCLEOTIDE SEQUENCE [LARGE SCALE GENOMIC DNA]</scope>
    <source>
        <strain evidence="10">DSM 14826</strain>
    </source>
</reference>
<comment type="similarity">
    <text evidence="8">Belongs to the MntP (TC 9.B.29) family.</text>
</comment>
<dbReference type="InterPro" id="IPR003810">
    <property type="entry name" value="Mntp/YtaF"/>
</dbReference>
<dbReference type="STRING" id="1120989.SAMN02745227_00732"/>
<proteinExistence type="inferred from homology"/>
<comment type="function">
    <text evidence="8">Probably functions as a manganese efflux pump.</text>
</comment>
<sequence length="223" mass="24197">MGKKVVIYISKKSMKMALAVFTIIIYFALTAGLEVPAFNITDNYLELIQVILMGLALGTDAFSLSIGIGMTKICLYQTIQISCIIGFFHVIMPLIGFLLGELLGTALGEYAKYIGSFLIVVIGINMIYETTKSKINVFNTKLTSWSLIILAFSVSIDALTVGFGLGTIGFPLYLVVGIFGFLGGIMTAIGLTFGCFIGQWFGERSEFFGGLVLILLGIKMIVF</sequence>
<dbReference type="GO" id="GO:0005384">
    <property type="term" value="F:manganese ion transmembrane transporter activity"/>
    <property type="evidence" value="ECO:0007669"/>
    <property type="project" value="UniProtKB-UniRule"/>
</dbReference>
<feature type="transmembrane region" description="Helical" evidence="8">
    <location>
        <begin position="142"/>
        <end position="166"/>
    </location>
</feature>
<evidence type="ECO:0000256" key="3">
    <source>
        <dbReference type="ARBA" id="ARBA00022692"/>
    </source>
</evidence>
<evidence type="ECO:0000256" key="5">
    <source>
        <dbReference type="ARBA" id="ARBA00023065"/>
    </source>
</evidence>
<feature type="transmembrane region" description="Helical" evidence="8">
    <location>
        <begin position="48"/>
        <end position="69"/>
    </location>
</feature>
<name>A0A1M6M9W0_9FIRM</name>
<dbReference type="EMBL" id="FRAI01000006">
    <property type="protein sequence ID" value="SHJ80266.1"/>
    <property type="molecule type" value="Genomic_DNA"/>
</dbReference>
<accession>A0A1M6M9W0</accession>